<name>X0Y4Z8_9ZZZZ</name>
<evidence type="ECO:0000313" key="1">
    <source>
        <dbReference type="EMBL" id="GAG31916.1"/>
    </source>
</evidence>
<dbReference type="AlphaFoldDB" id="X0Y4Z8"/>
<accession>X0Y4Z8</accession>
<sequence>MFTKEEIERYHAAAKMIEADGVDAIQSCTRKFGKDIAGVLLVAFIRRSEGSMDSWPAPEHVVPNVNEALERHNLIDDH</sequence>
<reference evidence="1" key="1">
    <citation type="journal article" date="2014" name="Front. Microbiol.">
        <title>High frequency of phylogenetically diverse reductive dehalogenase-homologous genes in deep subseafloor sedimentary metagenomes.</title>
        <authorList>
            <person name="Kawai M."/>
            <person name="Futagami T."/>
            <person name="Toyoda A."/>
            <person name="Takaki Y."/>
            <person name="Nishi S."/>
            <person name="Hori S."/>
            <person name="Arai W."/>
            <person name="Tsubouchi T."/>
            <person name="Morono Y."/>
            <person name="Uchiyama I."/>
            <person name="Ito T."/>
            <person name="Fujiyama A."/>
            <person name="Inagaki F."/>
            <person name="Takami H."/>
        </authorList>
    </citation>
    <scope>NUCLEOTIDE SEQUENCE</scope>
    <source>
        <strain evidence="1">Expedition CK06-06</strain>
    </source>
</reference>
<gene>
    <name evidence="1" type="ORF">S01H1_64792</name>
</gene>
<dbReference type="EMBL" id="BARS01042726">
    <property type="protein sequence ID" value="GAG31916.1"/>
    <property type="molecule type" value="Genomic_DNA"/>
</dbReference>
<organism evidence="1">
    <name type="scientific">marine sediment metagenome</name>
    <dbReference type="NCBI Taxonomy" id="412755"/>
    <lineage>
        <taxon>unclassified sequences</taxon>
        <taxon>metagenomes</taxon>
        <taxon>ecological metagenomes</taxon>
    </lineage>
</organism>
<proteinExistence type="predicted"/>
<protein>
    <submittedName>
        <fullName evidence="1">Uncharacterized protein</fullName>
    </submittedName>
</protein>
<comment type="caution">
    <text evidence="1">The sequence shown here is derived from an EMBL/GenBank/DDBJ whole genome shotgun (WGS) entry which is preliminary data.</text>
</comment>